<dbReference type="InterPro" id="IPR012295">
    <property type="entry name" value="TBP_dom_sf"/>
</dbReference>
<protein>
    <recommendedName>
        <fullName evidence="2">FHA domain-containing protein</fullName>
    </recommendedName>
</protein>
<keyword evidence="4" id="KW-1185">Reference proteome</keyword>
<dbReference type="InterPro" id="IPR050923">
    <property type="entry name" value="Cell_Proc_Reg/RNA_Proc"/>
</dbReference>
<sequence>MALESETPSTLRQSSSVSTYVATFEAPEWAVVPSNKSIAVRFDVMRVSKTCGVCELARKFTVFGREQGSVDVFLANPSVSRKHAAVVHCPKGGVYIVDLMSRHGTFVGKIKIPPHDPYLLHENDVITFGQSCRTYVLKGVDPEGISRAVKRTWRLKSLVPKFGTTTPHKKPAPRRFSDTCVKMVNKICSGTYTVERADEFASAVSELDDELIEDVAGYLVEKLKAHNASAAQVILEMLKSHVGIKEFENNLSGVVQASQTNVEAREIVKAITEARIETHRMNTPSPSEDDDDDDYRDDYAPPSIPYAPPAATYSHPVAPTIANPPAPTYAPPASINTPATMPPPAMERSTTYIPPSSPKLSTVGSGEIDHEASYQSEEEKQEEDDDDEKDTRYRQRVLSNEGKRLFAQATQSPVAQAEDSPVVQSSGFSFITPSSPSPVAQPSAFSFIAGPTEEEYESDQEAHEEYQEEEIIDDVEIPEGFLAEQPSMDPQDFSNLWQSATVSYVKPPNIQVNFYREEWAEDLVHDYDSTLLERCLLGLNVTLLANGVVAGVHKFFYYAEQASNGTIFMVEVNVNETIRELSATFKWIELGLLYDDGHLLFIKLFQACLAPCYVPDHPRKAYLRRLILDPVAPSSTASPVSQVNREVEISETANDEVLVHDTESFEATLATVPDLDPSTFESLYVESIELDTIADALERDLPSSVEIIAQFQARSVFCIAHGTVDGIDKFYFYAKMAHSQCLYFMELSLERATTQVSAACKYLPNPESPIQEDVAMWFLGLVEELLVELE</sequence>
<reference evidence="3 4" key="1">
    <citation type="journal article" date="2014" name="Genome Biol. Evol.">
        <title>The secreted proteins of Achlya hypogyna and Thraustotheca clavata identify the ancestral oomycete secretome and reveal gene acquisitions by horizontal gene transfer.</title>
        <authorList>
            <person name="Misner I."/>
            <person name="Blouin N."/>
            <person name="Leonard G."/>
            <person name="Richards T.A."/>
            <person name="Lane C.E."/>
        </authorList>
    </citation>
    <scope>NUCLEOTIDE SEQUENCE [LARGE SCALE GENOMIC DNA]</scope>
    <source>
        <strain evidence="3 4">ATCC 34112</strain>
    </source>
</reference>
<dbReference type="GO" id="GO:0030131">
    <property type="term" value="C:clathrin adaptor complex"/>
    <property type="evidence" value="ECO:0007669"/>
    <property type="project" value="InterPro"/>
</dbReference>
<gene>
    <name evidence="3" type="ORF">THRCLA_11250</name>
</gene>
<dbReference type="Gene3D" id="2.60.200.20">
    <property type="match status" value="1"/>
</dbReference>
<feature type="domain" description="FHA" evidence="2">
    <location>
        <begin position="61"/>
        <end position="112"/>
    </location>
</feature>
<dbReference type="InterPro" id="IPR008984">
    <property type="entry name" value="SMAD_FHA_dom_sf"/>
</dbReference>
<dbReference type="OrthoDB" id="444265at2759"/>
<dbReference type="Proteomes" id="UP000243217">
    <property type="component" value="Unassembled WGS sequence"/>
</dbReference>
<dbReference type="GO" id="GO:0016192">
    <property type="term" value="P:vesicle-mediated transport"/>
    <property type="evidence" value="ECO:0007669"/>
    <property type="project" value="InterPro"/>
</dbReference>
<feature type="compositionally biased region" description="Acidic residues" evidence="1">
    <location>
        <begin position="379"/>
        <end position="388"/>
    </location>
</feature>
<dbReference type="FunFam" id="2.60.200.20:FF:000019">
    <property type="entry name" value="Nuclear inhibitor of protein phosphatase"/>
    <property type="match status" value="1"/>
</dbReference>
<accession>A0A1V9Y8B7</accession>
<feature type="compositionally biased region" description="Polar residues" evidence="1">
    <location>
        <begin position="348"/>
        <end position="364"/>
    </location>
</feature>
<dbReference type="AlphaFoldDB" id="A0A1V9Y8B7"/>
<evidence type="ECO:0000313" key="4">
    <source>
        <dbReference type="Proteomes" id="UP000243217"/>
    </source>
</evidence>
<evidence type="ECO:0000313" key="3">
    <source>
        <dbReference type="EMBL" id="OQR81971.1"/>
    </source>
</evidence>
<feature type="region of interest" description="Disordered" evidence="1">
    <location>
        <begin position="277"/>
        <end position="391"/>
    </location>
</feature>
<dbReference type="PROSITE" id="PS50006">
    <property type="entry name" value="FHA_DOMAIN"/>
    <property type="match status" value="1"/>
</dbReference>
<dbReference type="Gene3D" id="3.30.310.10">
    <property type="entry name" value="TATA-Binding Protein"/>
    <property type="match status" value="2"/>
</dbReference>
<feature type="compositionally biased region" description="Low complexity" evidence="1">
    <location>
        <begin position="309"/>
        <end position="321"/>
    </location>
</feature>
<evidence type="ECO:0000256" key="1">
    <source>
        <dbReference type="SAM" id="MobiDB-lite"/>
    </source>
</evidence>
<dbReference type="SMART" id="SM00240">
    <property type="entry name" value="FHA"/>
    <property type="match status" value="1"/>
</dbReference>
<dbReference type="SUPFAM" id="SSF49879">
    <property type="entry name" value="SMAD/FHA domain"/>
    <property type="match status" value="1"/>
</dbReference>
<name>A0A1V9Y8B7_9STRA</name>
<dbReference type="EMBL" id="JNBS01004859">
    <property type="protein sequence ID" value="OQR81971.1"/>
    <property type="molecule type" value="Genomic_DNA"/>
</dbReference>
<organism evidence="3 4">
    <name type="scientific">Thraustotheca clavata</name>
    <dbReference type="NCBI Taxonomy" id="74557"/>
    <lineage>
        <taxon>Eukaryota</taxon>
        <taxon>Sar</taxon>
        <taxon>Stramenopiles</taxon>
        <taxon>Oomycota</taxon>
        <taxon>Saprolegniomycetes</taxon>
        <taxon>Saprolegniales</taxon>
        <taxon>Achlyaceae</taxon>
        <taxon>Thraustotheca</taxon>
    </lineage>
</organism>
<dbReference type="Pfam" id="PF09066">
    <property type="entry name" value="B2-adapt-app_C"/>
    <property type="match status" value="2"/>
</dbReference>
<comment type="caution">
    <text evidence="3">The sequence shown here is derived from an EMBL/GenBank/DDBJ whole genome shotgun (WGS) entry which is preliminary data.</text>
</comment>
<dbReference type="InterPro" id="IPR000253">
    <property type="entry name" value="FHA_dom"/>
</dbReference>
<dbReference type="PANTHER" id="PTHR23308">
    <property type="entry name" value="NUCLEAR INHIBITOR OF PROTEIN PHOSPHATASE-1"/>
    <property type="match status" value="1"/>
</dbReference>
<dbReference type="STRING" id="74557.A0A1V9Y8B7"/>
<dbReference type="GO" id="GO:0006886">
    <property type="term" value="P:intracellular protein transport"/>
    <property type="evidence" value="ECO:0007669"/>
    <property type="project" value="InterPro"/>
</dbReference>
<feature type="compositionally biased region" description="Acidic residues" evidence="1">
    <location>
        <begin position="287"/>
        <end position="296"/>
    </location>
</feature>
<proteinExistence type="predicted"/>
<evidence type="ECO:0000259" key="2">
    <source>
        <dbReference type="PROSITE" id="PS50006"/>
    </source>
</evidence>
<dbReference type="Pfam" id="PF00498">
    <property type="entry name" value="FHA"/>
    <property type="match status" value="1"/>
</dbReference>
<dbReference type="InterPro" id="IPR015151">
    <property type="entry name" value="B-adaptin_app_sub_C"/>
</dbReference>